<reference evidence="2" key="2">
    <citation type="submission" date="2023-11" db="UniProtKB">
        <authorList>
            <consortium name="WormBaseParasite"/>
        </authorList>
    </citation>
    <scope>IDENTIFICATION</scope>
</reference>
<accession>A0AA85IWK1</accession>
<evidence type="ECO:0000313" key="1">
    <source>
        <dbReference type="Proteomes" id="UP000050795"/>
    </source>
</evidence>
<sequence>MRALTNLRLQSQEDKILQYCLDLGLLRKERIYSCGAVMSLKSYISLIGGYVHRCAICLRRVSIREGRLIIRIFRRDIFCLNRILYICNFWVLKQPVRGAFTEIKKASCQQFSATSTAEIIASWKMEKRTSSLGEEGIVSESTMFG</sequence>
<protein>
    <submittedName>
        <fullName evidence="2">Uncharacterized protein</fullName>
    </submittedName>
</protein>
<dbReference type="Proteomes" id="UP000050795">
    <property type="component" value="Unassembled WGS sequence"/>
</dbReference>
<name>A0AA85IWK1_TRIRE</name>
<keyword evidence="1" id="KW-1185">Reference proteome</keyword>
<reference evidence="1" key="1">
    <citation type="submission" date="2022-06" db="EMBL/GenBank/DDBJ databases">
        <authorList>
            <person name="Berger JAMES D."/>
            <person name="Berger JAMES D."/>
        </authorList>
    </citation>
    <scope>NUCLEOTIDE SEQUENCE [LARGE SCALE GENOMIC DNA]</scope>
</reference>
<organism evidence="1 2">
    <name type="scientific">Trichobilharzia regenti</name>
    <name type="common">Nasal bird schistosome</name>
    <dbReference type="NCBI Taxonomy" id="157069"/>
    <lineage>
        <taxon>Eukaryota</taxon>
        <taxon>Metazoa</taxon>
        <taxon>Spiralia</taxon>
        <taxon>Lophotrochozoa</taxon>
        <taxon>Platyhelminthes</taxon>
        <taxon>Trematoda</taxon>
        <taxon>Digenea</taxon>
        <taxon>Strigeidida</taxon>
        <taxon>Schistosomatoidea</taxon>
        <taxon>Schistosomatidae</taxon>
        <taxon>Trichobilharzia</taxon>
    </lineage>
</organism>
<dbReference type="WBParaSite" id="TREG1_116920.1">
    <property type="protein sequence ID" value="TREG1_116920.1"/>
    <property type="gene ID" value="TREG1_116920"/>
</dbReference>
<evidence type="ECO:0000313" key="2">
    <source>
        <dbReference type="WBParaSite" id="TREG1_116920.1"/>
    </source>
</evidence>
<dbReference type="AlphaFoldDB" id="A0AA85IWK1"/>
<proteinExistence type="predicted"/>